<dbReference type="PANTHER" id="PTHR10773">
    <property type="entry name" value="DNA-DIRECTED RNA POLYMERASES I, II, AND III SUBUNIT RPABC2"/>
    <property type="match status" value="1"/>
</dbReference>
<evidence type="ECO:0000313" key="2">
    <source>
        <dbReference type="Proteomes" id="UP000762676"/>
    </source>
</evidence>
<dbReference type="PANTHER" id="PTHR10773:SF19">
    <property type="match status" value="1"/>
</dbReference>
<name>A0AAV4J505_9GAST</name>
<accession>A0AAV4J505</accession>
<keyword evidence="2" id="KW-1185">Reference proteome</keyword>
<evidence type="ECO:0000313" key="1">
    <source>
        <dbReference type="EMBL" id="GFS17460.1"/>
    </source>
</evidence>
<sequence>MFPRIENHYTRKSSKRMYPDPSLSIAKMYQLFIEYCQENNLEPASERTYRKIFCEEFNLSFFKPKKDICATYHRYNQLTIAEQKKQREGHDKHIQRYRDPMKAKQMDKDRSNQEEGFISASFDLQSVLQLPSSNVCLTYYSRKLCVYNLTVCEGKKPNDGHCFCWSETEGKRGSNEIASCILRWLEKLPCSINEVSILGHLLWTEQEPAGGSHDDVVCTENKPCYQHHNALNDGGGQHARCY</sequence>
<dbReference type="EMBL" id="BMAT01002953">
    <property type="protein sequence ID" value="GFS17460.1"/>
    <property type="molecule type" value="Genomic_DNA"/>
</dbReference>
<dbReference type="Proteomes" id="UP000762676">
    <property type="component" value="Unassembled WGS sequence"/>
</dbReference>
<dbReference type="AlphaFoldDB" id="A0AAV4J505"/>
<proteinExistence type="predicted"/>
<reference evidence="1 2" key="1">
    <citation type="journal article" date="2021" name="Elife">
        <title>Chloroplast acquisition without the gene transfer in kleptoplastic sea slugs, Plakobranchus ocellatus.</title>
        <authorList>
            <person name="Maeda T."/>
            <person name="Takahashi S."/>
            <person name="Yoshida T."/>
            <person name="Shimamura S."/>
            <person name="Takaki Y."/>
            <person name="Nagai Y."/>
            <person name="Toyoda A."/>
            <person name="Suzuki Y."/>
            <person name="Arimoto A."/>
            <person name="Ishii H."/>
            <person name="Satoh N."/>
            <person name="Nishiyama T."/>
            <person name="Hasebe M."/>
            <person name="Maruyama T."/>
            <person name="Minagawa J."/>
            <person name="Obokata J."/>
            <person name="Shigenobu S."/>
        </authorList>
    </citation>
    <scope>NUCLEOTIDE SEQUENCE [LARGE SCALE GENOMIC DNA]</scope>
</reference>
<protein>
    <submittedName>
        <fullName evidence="1">Organic cation transporter protein</fullName>
    </submittedName>
</protein>
<comment type="caution">
    <text evidence="1">The sequence shown here is derived from an EMBL/GenBank/DDBJ whole genome shotgun (WGS) entry which is preliminary data.</text>
</comment>
<organism evidence="1 2">
    <name type="scientific">Elysia marginata</name>
    <dbReference type="NCBI Taxonomy" id="1093978"/>
    <lineage>
        <taxon>Eukaryota</taxon>
        <taxon>Metazoa</taxon>
        <taxon>Spiralia</taxon>
        <taxon>Lophotrochozoa</taxon>
        <taxon>Mollusca</taxon>
        <taxon>Gastropoda</taxon>
        <taxon>Heterobranchia</taxon>
        <taxon>Euthyneura</taxon>
        <taxon>Panpulmonata</taxon>
        <taxon>Sacoglossa</taxon>
        <taxon>Placobranchoidea</taxon>
        <taxon>Plakobranchidae</taxon>
        <taxon>Elysia</taxon>
    </lineage>
</organism>
<gene>
    <name evidence="1" type="ORF">ElyMa_001497800</name>
</gene>